<accession>A0A8K0XJW4</accession>
<dbReference type="AlphaFoldDB" id="A0A8K0XJW4"/>
<proteinExistence type="predicted"/>
<dbReference type="OrthoDB" id="3050759at2759"/>
<keyword evidence="1" id="KW-0175">Coiled coil</keyword>
<comment type="caution">
    <text evidence="3">The sequence shown here is derived from an EMBL/GenBank/DDBJ whole genome shotgun (WGS) entry which is preliminary data.</text>
</comment>
<dbReference type="Proteomes" id="UP000813824">
    <property type="component" value="Unassembled WGS sequence"/>
</dbReference>
<feature type="coiled-coil region" evidence="1">
    <location>
        <begin position="507"/>
        <end position="555"/>
    </location>
</feature>
<evidence type="ECO:0000256" key="2">
    <source>
        <dbReference type="SAM" id="MobiDB-lite"/>
    </source>
</evidence>
<evidence type="ECO:0000313" key="4">
    <source>
        <dbReference type="Proteomes" id="UP000813824"/>
    </source>
</evidence>
<sequence length="560" mass="60372">MNLKVLKSLRRRIRRVIGASFQVAMSQSDSAASGSGSGSGSAAAAAAAEVPATTPKAPAAPPTDSFDSILFAFRPSEEYGGGVVAYGQQLFNYLRDRGNGTQDLSLVPVEVLHHYKDTTRVEHEFSMVGFRVVSSSDPEQIHYARIDRNIRFNKWHALDCETDKLPIELDEIPLSEVTELFNEVRNLVNASNDTGVDPAAAAAQKAVAAQPNAASGHDAIGATSPSTTTPTASTSALATPRVPPVPLELASTSTAVPTSAADSKSAAGPSTPSTPPTPPSTTSSRSSKSRKPLQAIAKLLRHGQSTDAGNGVYITHRDDGRSTKSRGSSSSMSLATTSVSSLRFGLSNLPNWPAEDRIFPVMELPSPDDPTVVKVATVNVKGKLSLLHVVHFATTIHKFRAVYVLFRFQCYWFAALMIAITYEWMKLLGAVDSMDAPTRGGLAGAPDTKEPILVTYPGVMPGTFKNIPIETLSEKMVAKVLLASQRLWMHEVIKGLEDSKKVSQKVFDQKNQELQEKDAALQRVIQEKAEAERKVMEAERKIREMEELLRLATIAPSSPQ</sequence>
<organism evidence="3 4">
    <name type="scientific">Cristinia sonorae</name>
    <dbReference type="NCBI Taxonomy" id="1940300"/>
    <lineage>
        <taxon>Eukaryota</taxon>
        <taxon>Fungi</taxon>
        <taxon>Dikarya</taxon>
        <taxon>Basidiomycota</taxon>
        <taxon>Agaricomycotina</taxon>
        <taxon>Agaricomycetes</taxon>
        <taxon>Agaricomycetidae</taxon>
        <taxon>Agaricales</taxon>
        <taxon>Pleurotineae</taxon>
        <taxon>Stephanosporaceae</taxon>
        <taxon>Cristinia</taxon>
    </lineage>
</organism>
<feature type="region of interest" description="Disordered" evidence="2">
    <location>
        <begin position="207"/>
        <end position="291"/>
    </location>
</feature>
<dbReference type="EMBL" id="JAEVFJ010000063">
    <property type="protein sequence ID" value="KAH8077497.1"/>
    <property type="molecule type" value="Genomic_DNA"/>
</dbReference>
<feature type="compositionally biased region" description="Low complexity" evidence="2">
    <location>
        <begin position="250"/>
        <end position="263"/>
    </location>
</feature>
<reference evidence="3" key="1">
    <citation type="journal article" date="2021" name="New Phytol.">
        <title>Evolutionary innovations through gain and loss of genes in the ectomycorrhizal Boletales.</title>
        <authorList>
            <person name="Wu G."/>
            <person name="Miyauchi S."/>
            <person name="Morin E."/>
            <person name="Kuo A."/>
            <person name="Drula E."/>
            <person name="Varga T."/>
            <person name="Kohler A."/>
            <person name="Feng B."/>
            <person name="Cao Y."/>
            <person name="Lipzen A."/>
            <person name="Daum C."/>
            <person name="Hundley H."/>
            <person name="Pangilinan J."/>
            <person name="Johnson J."/>
            <person name="Barry K."/>
            <person name="LaButti K."/>
            <person name="Ng V."/>
            <person name="Ahrendt S."/>
            <person name="Min B."/>
            <person name="Choi I.G."/>
            <person name="Park H."/>
            <person name="Plett J.M."/>
            <person name="Magnuson J."/>
            <person name="Spatafora J.W."/>
            <person name="Nagy L.G."/>
            <person name="Henrissat B."/>
            <person name="Grigoriev I.V."/>
            <person name="Yang Z.L."/>
            <person name="Xu J."/>
            <person name="Martin F.M."/>
        </authorList>
    </citation>
    <scope>NUCLEOTIDE SEQUENCE</scope>
    <source>
        <strain evidence="3">KKN 215</strain>
    </source>
</reference>
<evidence type="ECO:0000256" key="1">
    <source>
        <dbReference type="SAM" id="Coils"/>
    </source>
</evidence>
<name>A0A8K0XJW4_9AGAR</name>
<feature type="region of interest" description="Disordered" evidence="2">
    <location>
        <begin position="307"/>
        <end position="332"/>
    </location>
</feature>
<protein>
    <submittedName>
        <fullName evidence="3">Uncharacterized protein</fullName>
    </submittedName>
</protein>
<evidence type="ECO:0000313" key="3">
    <source>
        <dbReference type="EMBL" id="KAH8077497.1"/>
    </source>
</evidence>
<feature type="compositionally biased region" description="Low complexity" evidence="2">
    <location>
        <begin position="222"/>
        <end position="240"/>
    </location>
</feature>
<gene>
    <name evidence="3" type="ORF">BXZ70DRAFT_697772</name>
</gene>
<keyword evidence="4" id="KW-1185">Reference proteome</keyword>